<dbReference type="EMBL" id="WTVS01000006">
    <property type="protein sequence ID" value="NMF96688.1"/>
    <property type="molecule type" value="Genomic_DNA"/>
</dbReference>
<organism evidence="4 5">
    <name type="scientific">Aromatoleum toluolicum</name>
    <dbReference type="NCBI Taxonomy" id="90060"/>
    <lineage>
        <taxon>Bacteria</taxon>
        <taxon>Pseudomonadati</taxon>
        <taxon>Pseudomonadota</taxon>
        <taxon>Betaproteobacteria</taxon>
        <taxon>Rhodocyclales</taxon>
        <taxon>Rhodocyclaceae</taxon>
        <taxon>Aromatoleum</taxon>
    </lineage>
</organism>
<gene>
    <name evidence="4" type="ORF">GPA27_04730</name>
</gene>
<dbReference type="Proteomes" id="UP000634522">
    <property type="component" value="Unassembled WGS sequence"/>
</dbReference>
<dbReference type="InterPro" id="IPR015943">
    <property type="entry name" value="WD40/YVTN_repeat-like_dom_sf"/>
</dbReference>
<proteinExistence type="predicted"/>
<dbReference type="RefSeq" id="WP_050417955.1">
    <property type="nucleotide sequence ID" value="NZ_WTVS01000006.1"/>
</dbReference>
<evidence type="ECO:0000313" key="4">
    <source>
        <dbReference type="EMBL" id="NMF96688.1"/>
    </source>
</evidence>
<evidence type="ECO:0000256" key="1">
    <source>
        <dbReference type="ARBA" id="ARBA00022531"/>
    </source>
</evidence>
<dbReference type="SUPFAM" id="SSF110296">
    <property type="entry name" value="Oligoxyloglucan reducing end-specific cellobiohydrolase"/>
    <property type="match status" value="1"/>
</dbReference>
<evidence type="ECO:0000256" key="2">
    <source>
        <dbReference type="ARBA" id="ARBA00023276"/>
    </source>
</evidence>
<name>A0ABX1NBL3_9RHOO</name>
<accession>A0ABX1NBL3</accession>
<feature type="domain" description="Photosynthesis system II assembly factor Ycf48/Hcf136-like" evidence="3">
    <location>
        <begin position="158"/>
        <end position="243"/>
    </location>
</feature>
<evidence type="ECO:0000313" key="5">
    <source>
        <dbReference type="Proteomes" id="UP000634522"/>
    </source>
</evidence>
<comment type="caution">
    <text evidence="4">The sequence shown here is derived from an EMBL/GenBank/DDBJ whole genome shotgun (WGS) entry which is preliminary data.</text>
</comment>
<dbReference type="Pfam" id="PF14870">
    <property type="entry name" value="PSII_BNR"/>
    <property type="match status" value="1"/>
</dbReference>
<dbReference type="PANTHER" id="PTHR47199:SF2">
    <property type="entry name" value="PHOTOSYSTEM II STABILITY_ASSEMBLY FACTOR HCF136, CHLOROPLASTIC"/>
    <property type="match status" value="1"/>
</dbReference>
<dbReference type="Gene3D" id="2.130.10.10">
    <property type="entry name" value="YVTN repeat-like/Quinoprotein amine dehydrogenase"/>
    <property type="match status" value="1"/>
</dbReference>
<keyword evidence="1" id="KW-0602">Photosynthesis</keyword>
<reference evidence="4 5" key="1">
    <citation type="submission" date="2019-12" db="EMBL/GenBank/DDBJ databases">
        <title>Comparative genomics gives insights into the taxonomy of the Azoarcus-Aromatoleum group and reveals separate origins of nif in the plant-associated Azoarcus and non-plant-associated Aromatoleum sub-groups.</title>
        <authorList>
            <person name="Lafos M."/>
            <person name="Maluk M."/>
            <person name="Batista M."/>
            <person name="Junghare M."/>
            <person name="Carmona M."/>
            <person name="Faoro H."/>
            <person name="Cruz L.M."/>
            <person name="Battistoni F."/>
            <person name="De Souza E."/>
            <person name="Pedrosa F."/>
            <person name="Chen W.-M."/>
            <person name="Poole P.S."/>
            <person name="Dixon R.A."/>
            <person name="James E.K."/>
        </authorList>
    </citation>
    <scope>NUCLEOTIDE SEQUENCE [LARGE SCALE GENOMIC DNA]</scope>
    <source>
        <strain evidence="4 5">T</strain>
    </source>
</reference>
<dbReference type="InterPro" id="IPR028203">
    <property type="entry name" value="PSII_CF48-like_dom"/>
</dbReference>
<protein>
    <recommendedName>
        <fullName evidence="3">Photosynthesis system II assembly factor Ycf48/Hcf136-like domain-containing protein</fullName>
    </recommendedName>
</protein>
<keyword evidence="2" id="KW-0604">Photosystem II</keyword>
<sequence length="326" mass="34008">MNIEAKPWYPTILEVSLCMMLAGCGVSAGTSNISAASSAVIKRSDAFQAVADNGKTTIVVGANGVVLTSNDRGVSWTRQQLDSSSSFIGVTACPDGSFAALDFFHRVWAADAAGGEWLARAIDEPVNPLAITCDATNRLWVVGSGSTIASSVDQGANWNMTVVGDDAMLASVQFLDEREGFVTGEFGAVYRTVDGGATWEALPKISDEFYPYAAVFVDRQRGWVAGLAGVVMQTTDGGQSWIKQVNEAGAPIYGLSLDGGGAPVGVGINGLVFRLSGDQWKVADARRTTYLRAAMQLGEGRVLLAGGAGGVEVTTLVGDHKATANN</sequence>
<evidence type="ECO:0000259" key="3">
    <source>
        <dbReference type="Pfam" id="PF14870"/>
    </source>
</evidence>
<keyword evidence="5" id="KW-1185">Reference proteome</keyword>
<dbReference type="PANTHER" id="PTHR47199">
    <property type="entry name" value="PHOTOSYSTEM II STABILITY/ASSEMBLY FACTOR HCF136, CHLOROPLASTIC"/>
    <property type="match status" value="1"/>
</dbReference>